<name>A0ABS6G060_9FIRM</name>
<dbReference type="Pfam" id="PF04545">
    <property type="entry name" value="Sigma70_r4"/>
    <property type="match status" value="1"/>
</dbReference>
<dbReference type="Proteomes" id="UP000779508">
    <property type="component" value="Unassembled WGS sequence"/>
</dbReference>
<dbReference type="RefSeq" id="WP_216415382.1">
    <property type="nucleotide sequence ID" value="NZ_JAHLQK010000002.1"/>
</dbReference>
<accession>A0ABS6G060</accession>
<reference evidence="2 3" key="1">
    <citation type="submission" date="2021-06" db="EMBL/GenBank/DDBJ databases">
        <authorList>
            <person name="Sun Q."/>
            <person name="Li D."/>
        </authorList>
    </citation>
    <scope>NUCLEOTIDE SEQUENCE [LARGE SCALE GENOMIC DNA]</scope>
    <source>
        <strain evidence="2 3">MSJ-5</strain>
    </source>
</reference>
<feature type="domain" description="RNA polymerase sigma-70 region 4" evidence="1">
    <location>
        <begin position="121"/>
        <end position="168"/>
    </location>
</feature>
<proteinExistence type="predicted"/>
<dbReference type="InterPro" id="IPR007630">
    <property type="entry name" value="RNA_pol_sigma70_r4"/>
</dbReference>
<evidence type="ECO:0000259" key="1">
    <source>
        <dbReference type="Pfam" id="PF04545"/>
    </source>
</evidence>
<protein>
    <recommendedName>
        <fullName evidence="1">RNA polymerase sigma-70 region 4 domain-containing protein</fullName>
    </recommendedName>
</protein>
<keyword evidence="3" id="KW-1185">Reference proteome</keyword>
<evidence type="ECO:0000313" key="3">
    <source>
        <dbReference type="Proteomes" id="UP000779508"/>
    </source>
</evidence>
<comment type="caution">
    <text evidence="2">The sequence shown here is derived from an EMBL/GenBank/DDBJ whole genome shotgun (WGS) entry which is preliminary data.</text>
</comment>
<evidence type="ECO:0000313" key="2">
    <source>
        <dbReference type="EMBL" id="MBU5675891.1"/>
    </source>
</evidence>
<dbReference type="EMBL" id="JAHLQK010000002">
    <property type="protein sequence ID" value="MBU5675891.1"/>
    <property type="molecule type" value="Genomic_DNA"/>
</dbReference>
<organism evidence="2 3">
    <name type="scientific">Alkaliphilus flagellatus</name>
    <dbReference type="NCBI Taxonomy" id="2841507"/>
    <lineage>
        <taxon>Bacteria</taxon>
        <taxon>Bacillati</taxon>
        <taxon>Bacillota</taxon>
        <taxon>Clostridia</taxon>
        <taxon>Peptostreptococcales</taxon>
        <taxon>Natronincolaceae</taxon>
        <taxon>Alkaliphilus</taxon>
    </lineage>
</organism>
<sequence length="175" mass="20363">MNQLAENFLKRQKLDDELKSNMLPGSLQDEFNNYAFKVYLYGYIKKTIVFSAMQIKKKTNQISQREELSLNIIDPNFNEERMNLIEYSQNDFLDDITEFVVKDSSCSYDEISHDKKILKAVNTLTDRQKQILYMCVITGESDTLVAKKLGITKQGVNKTKKAALNKLRRKLYSNI</sequence>
<gene>
    <name evidence="2" type="ORF">KQI88_05645</name>
</gene>